<evidence type="ECO:0000313" key="1">
    <source>
        <dbReference type="EMBL" id="MPM43191.1"/>
    </source>
</evidence>
<reference evidence="1" key="1">
    <citation type="submission" date="2019-08" db="EMBL/GenBank/DDBJ databases">
        <authorList>
            <person name="Kucharzyk K."/>
            <person name="Murdoch R.W."/>
            <person name="Higgins S."/>
            <person name="Loffler F."/>
        </authorList>
    </citation>
    <scope>NUCLEOTIDE SEQUENCE</scope>
</reference>
<gene>
    <name evidence="1" type="ORF">SDC9_89864</name>
</gene>
<proteinExistence type="predicted"/>
<name>A0A644ZTH2_9ZZZZ</name>
<dbReference type="AlphaFoldDB" id="A0A644ZTH2"/>
<organism evidence="1">
    <name type="scientific">bioreactor metagenome</name>
    <dbReference type="NCBI Taxonomy" id="1076179"/>
    <lineage>
        <taxon>unclassified sequences</taxon>
        <taxon>metagenomes</taxon>
        <taxon>ecological metagenomes</taxon>
    </lineage>
</organism>
<protein>
    <submittedName>
        <fullName evidence="1">Uncharacterized protein</fullName>
    </submittedName>
</protein>
<comment type="caution">
    <text evidence="1">The sequence shown here is derived from an EMBL/GenBank/DDBJ whole genome shotgun (WGS) entry which is preliminary data.</text>
</comment>
<sequence>MLVEALDRENLIEYFLQAGIGARFRHHILLQKITVGIDLEADQIGNRQHFFKLAKIDPFCHSSLTLGKKVTMIYAKIVFKPAATTRIGPTNFSVCRMIRDRLKILAK</sequence>
<dbReference type="EMBL" id="VSSQ01010010">
    <property type="protein sequence ID" value="MPM43191.1"/>
    <property type="molecule type" value="Genomic_DNA"/>
</dbReference>
<accession>A0A644ZTH2</accession>